<name>A0A6B1DSQ7_9CHLR</name>
<reference evidence="2" key="1">
    <citation type="submission" date="2019-09" db="EMBL/GenBank/DDBJ databases">
        <title>Characterisation of the sponge microbiome using genome-centric metagenomics.</title>
        <authorList>
            <person name="Engelberts J.P."/>
            <person name="Robbins S.J."/>
            <person name="De Goeij J.M."/>
            <person name="Aranda M."/>
            <person name="Bell S.C."/>
            <person name="Webster N.S."/>
        </authorList>
    </citation>
    <scope>NUCLEOTIDE SEQUENCE</scope>
    <source>
        <strain evidence="2">SB0662_bin_9</strain>
    </source>
</reference>
<dbReference type="EMBL" id="VXPY01000056">
    <property type="protein sequence ID" value="MYD90318.1"/>
    <property type="molecule type" value="Genomic_DNA"/>
</dbReference>
<accession>A0A6B1DSQ7</accession>
<sequence>MASAPLAFLAGVIGFFSPCVLPLIPAYIGYLSGTSLR</sequence>
<dbReference type="AlphaFoldDB" id="A0A6B1DSQ7"/>
<keyword evidence="1" id="KW-0472">Membrane</keyword>
<evidence type="ECO:0000313" key="2">
    <source>
        <dbReference type="EMBL" id="MYD90318.1"/>
    </source>
</evidence>
<organism evidence="2">
    <name type="scientific">Caldilineaceae bacterium SB0662_bin_9</name>
    <dbReference type="NCBI Taxonomy" id="2605258"/>
    <lineage>
        <taxon>Bacteria</taxon>
        <taxon>Bacillati</taxon>
        <taxon>Chloroflexota</taxon>
        <taxon>Caldilineae</taxon>
        <taxon>Caldilineales</taxon>
        <taxon>Caldilineaceae</taxon>
    </lineage>
</organism>
<keyword evidence="1" id="KW-0812">Transmembrane</keyword>
<comment type="caution">
    <text evidence="2">The sequence shown here is derived from an EMBL/GenBank/DDBJ whole genome shotgun (WGS) entry which is preliminary data.</text>
</comment>
<keyword evidence="1" id="KW-1133">Transmembrane helix</keyword>
<protein>
    <submittedName>
        <fullName evidence="2">Uncharacterized protein</fullName>
    </submittedName>
</protein>
<feature type="transmembrane region" description="Helical" evidence="1">
    <location>
        <begin position="6"/>
        <end position="30"/>
    </location>
</feature>
<proteinExistence type="predicted"/>
<gene>
    <name evidence="2" type="ORF">F4Y08_08290</name>
</gene>
<evidence type="ECO:0000256" key="1">
    <source>
        <dbReference type="SAM" id="Phobius"/>
    </source>
</evidence>